<dbReference type="Proteomes" id="UP001305414">
    <property type="component" value="Unassembled WGS sequence"/>
</dbReference>
<dbReference type="AlphaFoldDB" id="A0AAN7UH92"/>
<dbReference type="PANTHER" id="PTHR12475">
    <property type="match status" value="1"/>
</dbReference>
<reference evidence="2 3" key="1">
    <citation type="submission" date="2023-10" db="EMBL/GenBank/DDBJ databases">
        <title>Draft genome sequence of Xylaria bambusicola isolate GMP-LS, the root and basal stem rot pathogen of sugarcane in Indonesia.</title>
        <authorList>
            <person name="Selvaraj P."/>
            <person name="Muralishankar V."/>
            <person name="Muruganantham S."/>
            <person name="Sp S."/>
            <person name="Haryani S."/>
            <person name="Lau K.J.X."/>
            <person name="Naqvi N.I."/>
        </authorList>
    </citation>
    <scope>NUCLEOTIDE SEQUENCE [LARGE SCALE GENOMIC DNA]</scope>
    <source>
        <strain evidence="2">GMP-LS</strain>
    </source>
</reference>
<keyword evidence="3" id="KW-1185">Reference proteome</keyword>
<sequence length="128" mass="14072">MWIRVLAWGRKQPYIATHFVKKGAVKPRSWDAQTCEPTRETPGEPHDREKDIFTTAVTTYALKLGRLTVHPAIMLEVSGLLPKRPGGRTSDAREISRQLSLSVLKCRAITLIKPSGPGSGQKGNAKGV</sequence>
<evidence type="ECO:0000313" key="2">
    <source>
        <dbReference type="EMBL" id="KAK5629293.1"/>
    </source>
</evidence>
<feature type="compositionally biased region" description="Basic and acidic residues" evidence="1">
    <location>
        <begin position="37"/>
        <end position="49"/>
    </location>
</feature>
<protein>
    <submittedName>
        <fullName evidence="2">Uncharacterized protein</fullName>
    </submittedName>
</protein>
<evidence type="ECO:0000313" key="3">
    <source>
        <dbReference type="Proteomes" id="UP001305414"/>
    </source>
</evidence>
<feature type="region of interest" description="Disordered" evidence="1">
    <location>
        <begin position="30"/>
        <end position="49"/>
    </location>
</feature>
<name>A0AAN7UH92_9PEZI</name>
<accession>A0AAN7UH92</accession>
<dbReference type="PANTHER" id="PTHR12475:SF4">
    <property type="entry name" value="PROTEIN THEM6"/>
    <property type="match status" value="1"/>
</dbReference>
<gene>
    <name evidence="2" type="ORF">RRF57_005008</name>
</gene>
<evidence type="ECO:0000256" key="1">
    <source>
        <dbReference type="SAM" id="MobiDB-lite"/>
    </source>
</evidence>
<dbReference type="InterPro" id="IPR051490">
    <property type="entry name" value="THEM6_lcsJ_thioesterase"/>
</dbReference>
<organism evidence="2 3">
    <name type="scientific">Xylaria bambusicola</name>
    <dbReference type="NCBI Taxonomy" id="326684"/>
    <lineage>
        <taxon>Eukaryota</taxon>
        <taxon>Fungi</taxon>
        <taxon>Dikarya</taxon>
        <taxon>Ascomycota</taxon>
        <taxon>Pezizomycotina</taxon>
        <taxon>Sordariomycetes</taxon>
        <taxon>Xylariomycetidae</taxon>
        <taxon>Xylariales</taxon>
        <taxon>Xylariaceae</taxon>
        <taxon>Xylaria</taxon>
    </lineage>
</organism>
<dbReference type="EMBL" id="JAWHQM010000011">
    <property type="protein sequence ID" value="KAK5629293.1"/>
    <property type="molecule type" value="Genomic_DNA"/>
</dbReference>
<proteinExistence type="predicted"/>
<comment type="caution">
    <text evidence="2">The sequence shown here is derived from an EMBL/GenBank/DDBJ whole genome shotgun (WGS) entry which is preliminary data.</text>
</comment>